<organism evidence="1 2">
    <name type="scientific">Frankliniella fusca</name>
    <dbReference type="NCBI Taxonomy" id="407009"/>
    <lineage>
        <taxon>Eukaryota</taxon>
        <taxon>Metazoa</taxon>
        <taxon>Ecdysozoa</taxon>
        <taxon>Arthropoda</taxon>
        <taxon>Hexapoda</taxon>
        <taxon>Insecta</taxon>
        <taxon>Pterygota</taxon>
        <taxon>Neoptera</taxon>
        <taxon>Paraneoptera</taxon>
        <taxon>Thysanoptera</taxon>
        <taxon>Terebrantia</taxon>
        <taxon>Thripoidea</taxon>
        <taxon>Thripidae</taxon>
        <taxon>Frankliniella</taxon>
    </lineage>
</organism>
<dbReference type="Proteomes" id="UP001219518">
    <property type="component" value="Unassembled WGS sequence"/>
</dbReference>
<evidence type="ECO:0000313" key="1">
    <source>
        <dbReference type="EMBL" id="KAK3923481.1"/>
    </source>
</evidence>
<protein>
    <submittedName>
        <fullName evidence="1">Argininosuccinate synthase</fullName>
    </submittedName>
</protein>
<dbReference type="AlphaFoldDB" id="A0AAE1LKE9"/>
<dbReference type="EMBL" id="JAHWGI010001147">
    <property type="protein sequence ID" value="KAK3923481.1"/>
    <property type="molecule type" value="Genomic_DNA"/>
</dbReference>
<reference evidence="1" key="2">
    <citation type="journal article" date="2023" name="BMC Genomics">
        <title>Pest status, molecular evolution, and epigenetic factors derived from the genome assembly of Frankliniella fusca, a thysanopteran phytovirus vector.</title>
        <authorList>
            <person name="Catto M.A."/>
            <person name="Labadie P.E."/>
            <person name="Jacobson A.L."/>
            <person name="Kennedy G.G."/>
            <person name="Srinivasan R."/>
            <person name="Hunt B.G."/>
        </authorList>
    </citation>
    <scope>NUCLEOTIDE SEQUENCE</scope>
    <source>
        <strain evidence="1">PL_HMW_Pooled</strain>
    </source>
</reference>
<accession>A0AAE1LKE9</accession>
<gene>
    <name evidence="1" type="ORF">KUF71_001889</name>
</gene>
<sequence length="128" mass="14881">MQVQQVYRLNPFAGAMATYWSEDLFLEKVHLVVLFLFLHDGCVRIYDDYDPHGRRHEGGDILELEREWEDEKKTCVVLGFSEDSPDEAILQARTYVERVAKWHGQEGQQLIVFGHDLAGSEVLYHDDV</sequence>
<proteinExistence type="predicted"/>
<comment type="caution">
    <text evidence="1">The sequence shown here is derived from an EMBL/GenBank/DDBJ whole genome shotgun (WGS) entry which is preliminary data.</text>
</comment>
<keyword evidence="2" id="KW-1185">Reference proteome</keyword>
<evidence type="ECO:0000313" key="2">
    <source>
        <dbReference type="Proteomes" id="UP001219518"/>
    </source>
</evidence>
<reference evidence="1" key="1">
    <citation type="submission" date="2021-07" db="EMBL/GenBank/DDBJ databases">
        <authorList>
            <person name="Catto M.A."/>
            <person name="Jacobson A."/>
            <person name="Kennedy G."/>
            <person name="Labadie P."/>
            <person name="Hunt B.G."/>
            <person name="Srinivasan R."/>
        </authorList>
    </citation>
    <scope>NUCLEOTIDE SEQUENCE</scope>
    <source>
        <strain evidence="1">PL_HMW_Pooled</strain>
        <tissue evidence="1">Head</tissue>
    </source>
</reference>
<name>A0AAE1LKE9_9NEOP</name>